<reference evidence="1 2" key="1">
    <citation type="journal article" date="2018" name="PLoS Genet.">
        <title>Population sequencing reveals clonal diversity and ancestral inbreeding in the grapevine cultivar Chardonnay.</title>
        <authorList>
            <person name="Roach M.J."/>
            <person name="Johnson D.L."/>
            <person name="Bohlmann J."/>
            <person name="van Vuuren H.J."/>
            <person name="Jones S.J."/>
            <person name="Pretorius I.S."/>
            <person name="Schmidt S.A."/>
            <person name="Borneman A.R."/>
        </authorList>
    </citation>
    <scope>NUCLEOTIDE SEQUENCE [LARGE SCALE GENOMIC DNA]</scope>
    <source>
        <strain evidence="2">cv. Chardonnay</strain>
        <tissue evidence="1">Leaf</tissue>
    </source>
</reference>
<dbReference type="Proteomes" id="UP000288805">
    <property type="component" value="Unassembled WGS sequence"/>
</dbReference>
<dbReference type="EMBL" id="QGNW01002597">
    <property type="protein sequence ID" value="RVW15669.1"/>
    <property type="molecule type" value="Genomic_DNA"/>
</dbReference>
<proteinExistence type="predicted"/>
<comment type="caution">
    <text evidence="1">The sequence shown here is derived from an EMBL/GenBank/DDBJ whole genome shotgun (WGS) entry which is preliminary data.</text>
</comment>
<evidence type="ECO:0000313" key="2">
    <source>
        <dbReference type="Proteomes" id="UP000288805"/>
    </source>
</evidence>
<evidence type="ECO:0000313" key="1">
    <source>
        <dbReference type="EMBL" id="RVW15669.1"/>
    </source>
</evidence>
<name>A0A438BXF6_VITVI</name>
<protein>
    <submittedName>
        <fullName evidence="1">Uncharacterized protein</fullName>
    </submittedName>
</protein>
<dbReference type="AlphaFoldDB" id="A0A438BXF6"/>
<accession>A0A438BXF6</accession>
<organism evidence="1 2">
    <name type="scientific">Vitis vinifera</name>
    <name type="common">Grape</name>
    <dbReference type="NCBI Taxonomy" id="29760"/>
    <lineage>
        <taxon>Eukaryota</taxon>
        <taxon>Viridiplantae</taxon>
        <taxon>Streptophyta</taxon>
        <taxon>Embryophyta</taxon>
        <taxon>Tracheophyta</taxon>
        <taxon>Spermatophyta</taxon>
        <taxon>Magnoliopsida</taxon>
        <taxon>eudicotyledons</taxon>
        <taxon>Gunneridae</taxon>
        <taxon>Pentapetalae</taxon>
        <taxon>rosids</taxon>
        <taxon>Vitales</taxon>
        <taxon>Vitaceae</taxon>
        <taxon>Viteae</taxon>
        <taxon>Vitis</taxon>
    </lineage>
</organism>
<gene>
    <name evidence="1" type="ORF">CK203_075316</name>
</gene>
<sequence>MDPIFINSRESLSGFDDENRTRLSYDPLNCFDSHNLNMNEDDENGGMNVNPNKDSQVMQIDVMEKAVMEYESHAKERIEEPFIVGYSETGDDYMEEHKIYSNKKEL</sequence>